<protein>
    <recommendedName>
        <fullName evidence="4">Retrotransposon gag domain-containing protein</fullName>
    </recommendedName>
</protein>
<name>A0A8W8LL28_MAGGI</name>
<feature type="region of interest" description="Disordered" evidence="1">
    <location>
        <begin position="294"/>
        <end position="320"/>
    </location>
</feature>
<organism evidence="2 3">
    <name type="scientific">Magallana gigas</name>
    <name type="common">Pacific oyster</name>
    <name type="synonym">Crassostrea gigas</name>
    <dbReference type="NCBI Taxonomy" id="29159"/>
    <lineage>
        <taxon>Eukaryota</taxon>
        <taxon>Metazoa</taxon>
        <taxon>Spiralia</taxon>
        <taxon>Lophotrochozoa</taxon>
        <taxon>Mollusca</taxon>
        <taxon>Bivalvia</taxon>
        <taxon>Autobranchia</taxon>
        <taxon>Pteriomorphia</taxon>
        <taxon>Ostreida</taxon>
        <taxon>Ostreoidea</taxon>
        <taxon>Ostreidae</taxon>
        <taxon>Magallana</taxon>
    </lineage>
</organism>
<evidence type="ECO:0008006" key="4">
    <source>
        <dbReference type="Google" id="ProtNLM"/>
    </source>
</evidence>
<evidence type="ECO:0000313" key="3">
    <source>
        <dbReference type="Proteomes" id="UP000005408"/>
    </source>
</evidence>
<dbReference type="Proteomes" id="UP000005408">
    <property type="component" value="Unassembled WGS sequence"/>
</dbReference>
<reference evidence="2" key="1">
    <citation type="submission" date="2022-08" db="UniProtKB">
        <authorList>
            <consortium name="EnsemblMetazoa"/>
        </authorList>
    </citation>
    <scope>IDENTIFICATION</scope>
    <source>
        <strain evidence="2">05x7-T-G4-1.051#20</strain>
    </source>
</reference>
<proteinExistence type="predicted"/>
<accession>A0A8W8LL28</accession>
<keyword evidence="3" id="KW-1185">Reference proteome</keyword>
<feature type="compositionally biased region" description="Basic and acidic residues" evidence="1">
    <location>
        <begin position="294"/>
        <end position="304"/>
    </location>
</feature>
<evidence type="ECO:0000313" key="2">
    <source>
        <dbReference type="EnsemblMetazoa" id="G28789.1:cds"/>
    </source>
</evidence>
<dbReference type="EnsemblMetazoa" id="G28789.1">
    <property type="protein sequence ID" value="G28789.1:cds"/>
    <property type="gene ID" value="G28789"/>
</dbReference>
<dbReference type="AlphaFoldDB" id="A0A8W8LL28"/>
<evidence type="ECO:0000256" key="1">
    <source>
        <dbReference type="SAM" id="MobiDB-lite"/>
    </source>
</evidence>
<sequence>MFICSSQYNELQQGRILYQGRAAGSTKDNIDLLNGAIAVNQKMIHQMVTVPILHLCQQADYPEWDNEEILRQILPRIQGTAADFTYGQLKATTLKNYREFIKELNSRYGEIESCKSYRTKFNYRRQLEYGSPEEFAAELKRLYDKVHPTRNTRTRREDLVSHFLAGLNDDQARFYVELNKDLKTLDDAVLHVVQRSLEKTHEILEENGLTDNGMESAKKLDGQRTWDIKKKNVSHTIYMNLTKIKVLKEYVREVFLEMQLPKRFEEDLSYSRNFSRNYLFKRVKTFREPKEVARMARQELPSKEEAEDPDGSGNESIRLI</sequence>